<gene>
    <name evidence="1" type="ORF">BRAD3257_1882</name>
</gene>
<dbReference type="AlphaFoldDB" id="A0A2U3PV18"/>
<name>A0A2U3PV18_9BRAD</name>
<dbReference type="EMBL" id="LS398110">
    <property type="protein sequence ID" value="SPP92993.1"/>
    <property type="molecule type" value="Genomic_DNA"/>
</dbReference>
<sequence>MAKAFVMLKATAQFPADVPEAPPTQGQDDDAELLAGVRQSVVRPRRMIAIELAPDEAVFFEFFETIGKNIGRHPRQSLLQILETHSARKQVPDYEKCPARADNIQRPSNRTSFIKTVFRHRSIPRTSILFKHSQYSGNWN</sequence>
<evidence type="ECO:0000313" key="2">
    <source>
        <dbReference type="Proteomes" id="UP000246085"/>
    </source>
</evidence>
<proteinExistence type="predicted"/>
<accession>A0A2U3PV18</accession>
<protein>
    <submittedName>
        <fullName evidence="1">Uncharacterized protein</fullName>
    </submittedName>
</protein>
<dbReference type="Proteomes" id="UP000246085">
    <property type="component" value="Chromosome BRAD3257"/>
</dbReference>
<reference evidence="1 2" key="1">
    <citation type="submission" date="2018-03" db="EMBL/GenBank/DDBJ databases">
        <authorList>
            <person name="Gully D."/>
        </authorList>
    </citation>
    <scope>NUCLEOTIDE SEQUENCE [LARGE SCALE GENOMIC DNA]</scope>
    <source>
        <strain evidence="1">ORS3257</strain>
    </source>
</reference>
<dbReference type="KEGG" id="bvz:BRAD3257_1882"/>
<evidence type="ECO:0000313" key="1">
    <source>
        <dbReference type="EMBL" id="SPP92993.1"/>
    </source>
</evidence>
<organism evidence="1 2">
    <name type="scientific">Bradyrhizobium vignae</name>
    <dbReference type="NCBI Taxonomy" id="1549949"/>
    <lineage>
        <taxon>Bacteria</taxon>
        <taxon>Pseudomonadati</taxon>
        <taxon>Pseudomonadota</taxon>
        <taxon>Alphaproteobacteria</taxon>
        <taxon>Hyphomicrobiales</taxon>
        <taxon>Nitrobacteraceae</taxon>
        <taxon>Bradyrhizobium</taxon>
    </lineage>
</organism>